<evidence type="ECO:0000313" key="4">
    <source>
        <dbReference type="Proteomes" id="UP000030017"/>
    </source>
</evidence>
<protein>
    <recommendedName>
        <fullName evidence="5">Transmembrane protein</fullName>
    </recommendedName>
</protein>
<evidence type="ECO:0008006" key="5">
    <source>
        <dbReference type="Google" id="ProtNLM"/>
    </source>
</evidence>
<keyword evidence="2" id="KW-1133">Transmembrane helix</keyword>
<dbReference type="Proteomes" id="UP000030017">
    <property type="component" value="Unassembled WGS sequence"/>
</dbReference>
<dbReference type="STRING" id="1122185.N792_00855"/>
<proteinExistence type="predicted"/>
<evidence type="ECO:0000256" key="2">
    <source>
        <dbReference type="SAM" id="Phobius"/>
    </source>
</evidence>
<comment type="caution">
    <text evidence="3">The sequence shown here is derived from an EMBL/GenBank/DDBJ whole genome shotgun (WGS) entry which is preliminary data.</text>
</comment>
<dbReference type="AlphaFoldDB" id="A0A0A0EPC4"/>
<accession>A0A0A0EPC4</accession>
<name>A0A0A0EPC4_9GAMM</name>
<keyword evidence="4" id="KW-1185">Reference proteome</keyword>
<gene>
    <name evidence="3" type="ORF">N792_00855</name>
</gene>
<feature type="region of interest" description="Disordered" evidence="1">
    <location>
        <begin position="82"/>
        <end position="109"/>
    </location>
</feature>
<organism evidence="3 4">
    <name type="scientific">Lysobacter concretionis Ko07 = DSM 16239</name>
    <dbReference type="NCBI Taxonomy" id="1122185"/>
    <lineage>
        <taxon>Bacteria</taxon>
        <taxon>Pseudomonadati</taxon>
        <taxon>Pseudomonadota</taxon>
        <taxon>Gammaproteobacteria</taxon>
        <taxon>Lysobacterales</taxon>
        <taxon>Lysobacteraceae</taxon>
        <taxon>Novilysobacter</taxon>
    </lineage>
</organism>
<keyword evidence="2" id="KW-0472">Membrane</keyword>
<feature type="compositionally biased region" description="Low complexity" evidence="1">
    <location>
        <begin position="100"/>
        <end position="109"/>
    </location>
</feature>
<evidence type="ECO:0000313" key="3">
    <source>
        <dbReference type="EMBL" id="KGM52821.1"/>
    </source>
</evidence>
<feature type="compositionally biased region" description="Basic residues" evidence="1">
    <location>
        <begin position="87"/>
        <end position="99"/>
    </location>
</feature>
<keyword evidence="2" id="KW-0812">Transmembrane</keyword>
<sequence length="109" mass="12082">MNPFTAESIAASHAIEPFEVRLEAVLRYAVAIGAVLVVLLPDARGSSELIGWLPLWLLGMPSVAWWVVHRFSRGGRALRGRADGIRRRPQPQARRRVRGQGRPALPRVA</sequence>
<dbReference type="EMBL" id="AVPS01000001">
    <property type="protein sequence ID" value="KGM52821.1"/>
    <property type="molecule type" value="Genomic_DNA"/>
</dbReference>
<feature type="transmembrane region" description="Helical" evidence="2">
    <location>
        <begin position="49"/>
        <end position="68"/>
    </location>
</feature>
<dbReference type="OrthoDB" id="5988656at2"/>
<reference evidence="3 4" key="1">
    <citation type="submission" date="2013-08" db="EMBL/GenBank/DDBJ databases">
        <title>Genome sequencing of Lysobacter.</title>
        <authorList>
            <person name="Zhang S."/>
            <person name="Wang G."/>
        </authorList>
    </citation>
    <scope>NUCLEOTIDE SEQUENCE [LARGE SCALE GENOMIC DNA]</scope>
    <source>
        <strain evidence="3 4">Ko07</strain>
    </source>
</reference>
<dbReference type="eggNOG" id="ENOG5031H19">
    <property type="taxonomic scope" value="Bacteria"/>
</dbReference>
<dbReference type="RefSeq" id="WP_036191584.1">
    <property type="nucleotide sequence ID" value="NZ_AVPS01000001.1"/>
</dbReference>
<evidence type="ECO:0000256" key="1">
    <source>
        <dbReference type="SAM" id="MobiDB-lite"/>
    </source>
</evidence>